<evidence type="ECO:0000256" key="1">
    <source>
        <dbReference type="SAM" id="MobiDB-lite"/>
    </source>
</evidence>
<evidence type="ECO:0008006" key="4">
    <source>
        <dbReference type="Google" id="ProtNLM"/>
    </source>
</evidence>
<reference evidence="3" key="1">
    <citation type="submission" date="2016-10" db="EMBL/GenBank/DDBJ databases">
        <authorList>
            <person name="Varghese N."/>
            <person name="Submissions S."/>
        </authorList>
    </citation>
    <scope>NUCLEOTIDE SEQUENCE [LARGE SCALE GENOMIC DNA]</scope>
    <source>
        <strain evidence="3">UNC178MFTsu3.1</strain>
    </source>
</reference>
<proteinExistence type="predicted"/>
<evidence type="ECO:0000313" key="2">
    <source>
        <dbReference type="EMBL" id="SFE60432.1"/>
    </source>
</evidence>
<sequence length="95" mass="10756">MPMIRMRISGDHDKLDTLINAIRGIDGIEHVEDVDEESMDEMRDDSSSSELVDDNQGDVVRVEIEAPQKKVELVRNVALLASRELDIAVEFVDEF</sequence>
<evidence type="ECO:0000313" key="3">
    <source>
        <dbReference type="Proteomes" id="UP000199477"/>
    </source>
</evidence>
<dbReference type="STRING" id="500610.SAMN02799615_01283"/>
<keyword evidence="3" id="KW-1185">Reference proteome</keyword>
<accession>A0A1I2BWS6</accession>
<feature type="region of interest" description="Disordered" evidence="1">
    <location>
        <begin position="33"/>
        <end position="56"/>
    </location>
</feature>
<organism evidence="2 3">
    <name type="scientific">Dyella marensis</name>
    <dbReference type="NCBI Taxonomy" id="500610"/>
    <lineage>
        <taxon>Bacteria</taxon>
        <taxon>Pseudomonadati</taxon>
        <taxon>Pseudomonadota</taxon>
        <taxon>Gammaproteobacteria</taxon>
        <taxon>Lysobacterales</taxon>
        <taxon>Rhodanobacteraceae</taxon>
        <taxon>Dyella</taxon>
    </lineage>
</organism>
<dbReference type="RefSeq" id="WP_026636050.1">
    <property type="nucleotide sequence ID" value="NZ_FONH01000003.1"/>
</dbReference>
<dbReference type="AlphaFoldDB" id="A0A1I2BWS6"/>
<name>A0A1I2BWS6_9GAMM</name>
<dbReference type="EMBL" id="FONH01000003">
    <property type="protein sequence ID" value="SFE60432.1"/>
    <property type="molecule type" value="Genomic_DNA"/>
</dbReference>
<gene>
    <name evidence="2" type="ORF">SAMN02799615_01283</name>
</gene>
<protein>
    <recommendedName>
        <fullName evidence="4">ACT domain-containing protein</fullName>
    </recommendedName>
</protein>
<dbReference type="Proteomes" id="UP000199477">
    <property type="component" value="Unassembled WGS sequence"/>
</dbReference>